<comment type="caution">
    <text evidence="2">The sequence shown here is derived from an EMBL/GenBank/DDBJ whole genome shotgun (WGS) entry which is preliminary data.</text>
</comment>
<dbReference type="EMBL" id="VEPZ02000841">
    <property type="protein sequence ID" value="KAE8716870.1"/>
    <property type="molecule type" value="Genomic_DNA"/>
</dbReference>
<feature type="region of interest" description="Disordered" evidence="1">
    <location>
        <begin position="1"/>
        <end position="45"/>
    </location>
</feature>
<reference evidence="2" key="1">
    <citation type="submission" date="2019-09" db="EMBL/GenBank/DDBJ databases">
        <title>Draft genome information of white flower Hibiscus syriacus.</title>
        <authorList>
            <person name="Kim Y.-M."/>
        </authorList>
    </citation>
    <scope>NUCLEOTIDE SEQUENCE [LARGE SCALE GENOMIC DNA]</scope>
    <source>
        <strain evidence="2">YM2019G1</strain>
    </source>
</reference>
<feature type="region of interest" description="Disordered" evidence="1">
    <location>
        <begin position="57"/>
        <end position="85"/>
    </location>
</feature>
<proteinExistence type="predicted"/>
<feature type="region of interest" description="Disordered" evidence="1">
    <location>
        <begin position="260"/>
        <end position="288"/>
    </location>
</feature>
<evidence type="ECO:0000313" key="2">
    <source>
        <dbReference type="EMBL" id="KAE8716870.1"/>
    </source>
</evidence>
<sequence>MSDNEAESSANKSGNSASLGGMNSSEKREGIKRSAGGDIAPSSRHYRSVSMDSFMGKLNFGDESPKLPPSPGTRPGRLSPGNSIDGNSSSFSLDLGSGFWLIPNQLPVPKKEDALHFRVGAQGSDSADRSYHIVCSTNTPAGGKFRARDVIVIFPTFLFLILNFKLTQRESAGLTNQNNDEVSPLLLAEKYLFTATIMVSHASYFMLLALKETLTAEVRRLKLATRELGGDSDPPKGMVSQQLPVNHQIFQLHQQQSSQLNIPHQFQQQQPQSQQQNGNTMTKSELKQ</sequence>
<protein>
    <submittedName>
        <fullName evidence="2">Basic-leucine zipper transcription factor family protein isoform 2</fullName>
    </submittedName>
</protein>
<organism evidence="2 3">
    <name type="scientific">Hibiscus syriacus</name>
    <name type="common">Rose of Sharon</name>
    <dbReference type="NCBI Taxonomy" id="106335"/>
    <lineage>
        <taxon>Eukaryota</taxon>
        <taxon>Viridiplantae</taxon>
        <taxon>Streptophyta</taxon>
        <taxon>Embryophyta</taxon>
        <taxon>Tracheophyta</taxon>
        <taxon>Spermatophyta</taxon>
        <taxon>Magnoliopsida</taxon>
        <taxon>eudicotyledons</taxon>
        <taxon>Gunneridae</taxon>
        <taxon>Pentapetalae</taxon>
        <taxon>rosids</taxon>
        <taxon>malvids</taxon>
        <taxon>Malvales</taxon>
        <taxon>Malvaceae</taxon>
        <taxon>Malvoideae</taxon>
        <taxon>Hibiscus</taxon>
    </lineage>
</organism>
<keyword evidence="3" id="KW-1185">Reference proteome</keyword>
<name>A0A6A3BIL0_HIBSY</name>
<feature type="compositionally biased region" description="Polar residues" evidence="1">
    <location>
        <begin position="7"/>
        <end position="24"/>
    </location>
</feature>
<dbReference type="PANTHER" id="PTHR13690:SF80">
    <property type="entry name" value="BZIP TRANSCRIPTION FACTOR FAMILY PROTEIN-RELATED"/>
    <property type="match status" value="1"/>
</dbReference>
<accession>A0A6A3BIL0</accession>
<feature type="compositionally biased region" description="Low complexity" evidence="1">
    <location>
        <begin position="260"/>
        <end position="276"/>
    </location>
</feature>
<feature type="compositionally biased region" description="Polar residues" evidence="1">
    <location>
        <begin position="277"/>
        <end position="288"/>
    </location>
</feature>
<gene>
    <name evidence="2" type="ORF">F3Y22_tig00110108pilonHSYRG00054</name>
</gene>
<dbReference type="Proteomes" id="UP000436088">
    <property type="component" value="Unassembled WGS sequence"/>
</dbReference>
<evidence type="ECO:0000256" key="1">
    <source>
        <dbReference type="SAM" id="MobiDB-lite"/>
    </source>
</evidence>
<dbReference type="GO" id="GO:0005634">
    <property type="term" value="C:nucleus"/>
    <property type="evidence" value="ECO:0007669"/>
    <property type="project" value="TreeGrafter"/>
</dbReference>
<evidence type="ECO:0000313" key="3">
    <source>
        <dbReference type="Proteomes" id="UP000436088"/>
    </source>
</evidence>
<dbReference type="PANTHER" id="PTHR13690">
    <property type="entry name" value="TRANSCRIPTION FACTOR POSF21-RELATED"/>
    <property type="match status" value="1"/>
</dbReference>
<dbReference type="GO" id="GO:0003700">
    <property type="term" value="F:DNA-binding transcription factor activity"/>
    <property type="evidence" value="ECO:0007669"/>
    <property type="project" value="TreeGrafter"/>
</dbReference>
<dbReference type="AlphaFoldDB" id="A0A6A3BIL0"/>